<evidence type="ECO:0000256" key="3">
    <source>
        <dbReference type="SAM" id="MobiDB-lite"/>
    </source>
</evidence>
<reference evidence="5" key="1">
    <citation type="journal article" date="2023" name="Science">
        <title>Elucidation of the pathway for biosynthesis of saponin adjuvants from the soapbark tree.</title>
        <authorList>
            <person name="Reed J."/>
            <person name="Orme A."/>
            <person name="El-Demerdash A."/>
            <person name="Owen C."/>
            <person name="Martin L.B.B."/>
            <person name="Misra R.C."/>
            <person name="Kikuchi S."/>
            <person name="Rejzek M."/>
            <person name="Martin A.C."/>
            <person name="Harkess A."/>
            <person name="Leebens-Mack J."/>
            <person name="Louveau T."/>
            <person name="Stephenson M.J."/>
            <person name="Osbourn A."/>
        </authorList>
    </citation>
    <scope>NUCLEOTIDE SEQUENCE</scope>
    <source>
        <strain evidence="5">S10</strain>
    </source>
</reference>
<dbReference type="GO" id="GO:0005737">
    <property type="term" value="C:cytoplasm"/>
    <property type="evidence" value="ECO:0007669"/>
    <property type="project" value="TreeGrafter"/>
</dbReference>
<feature type="compositionally biased region" description="Polar residues" evidence="3">
    <location>
        <begin position="146"/>
        <end position="156"/>
    </location>
</feature>
<dbReference type="GO" id="GO:0030276">
    <property type="term" value="F:clathrin binding"/>
    <property type="evidence" value="ECO:0007669"/>
    <property type="project" value="TreeGrafter"/>
</dbReference>
<name>A0AAD7L7L7_QUISA</name>
<feature type="compositionally biased region" description="Basic and acidic residues" evidence="3">
    <location>
        <begin position="671"/>
        <end position="682"/>
    </location>
</feature>
<feature type="compositionally biased region" description="Basic and acidic residues" evidence="3">
    <location>
        <begin position="931"/>
        <end position="940"/>
    </location>
</feature>
<evidence type="ECO:0000259" key="4">
    <source>
        <dbReference type="PROSITE" id="PS50076"/>
    </source>
</evidence>
<feature type="region of interest" description="Disordered" evidence="3">
    <location>
        <begin position="709"/>
        <end position="779"/>
    </location>
</feature>
<feature type="region of interest" description="Disordered" evidence="3">
    <location>
        <begin position="845"/>
        <end position="940"/>
    </location>
</feature>
<keyword evidence="6" id="KW-1185">Reference proteome</keyword>
<feature type="compositionally biased region" description="Basic and acidic residues" evidence="3">
    <location>
        <begin position="728"/>
        <end position="779"/>
    </location>
</feature>
<dbReference type="EMBL" id="JARAOO010000010">
    <property type="protein sequence ID" value="KAJ7953030.1"/>
    <property type="molecule type" value="Genomic_DNA"/>
</dbReference>
<feature type="compositionally biased region" description="Basic and acidic residues" evidence="3">
    <location>
        <begin position="563"/>
        <end position="579"/>
    </location>
</feature>
<dbReference type="FunFam" id="1.10.287.110:FF:000009">
    <property type="entry name" value="Auxilin-related protein 1"/>
    <property type="match status" value="1"/>
</dbReference>
<feature type="compositionally biased region" description="Basic and acidic residues" evidence="3">
    <location>
        <begin position="545"/>
        <end position="556"/>
    </location>
</feature>
<comment type="caution">
    <text evidence="5">The sequence shown here is derived from an EMBL/GenBank/DDBJ whole genome shotgun (WGS) entry which is preliminary data.</text>
</comment>
<feature type="region of interest" description="Disordered" evidence="3">
    <location>
        <begin position="450"/>
        <end position="473"/>
    </location>
</feature>
<accession>A0AAD7L7L7</accession>
<dbReference type="KEGG" id="qsa:O6P43_024787"/>
<feature type="compositionally biased region" description="Polar residues" evidence="3">
    <location>
        <begin position="976"/>
        <end position="986"/>
    </location>
</feature>
<feature type="region of interest" description="Disordered" evidence="3">
    <location>
        <begin position="117"/>
        <end position="158"/>
    </location>
</feature>
<feature type="compositionally biased region" description="Basic and acidic residues" evidence="3">
    <location>
        <begin position="989"/>
        <end position="1011"/>
    </location>
</feature>
<feature type="compositionally biased region" description="Basic and acidic residues" evidence="3">
    <location>
        <begin position="845"/>
        <end position="855"/>
    </location>
</feature>
<dbReference type="InterPro" id="IPR001623">
    <property type="entry name" value="DnaJ_domain"/>
</dbReference>
<gene>
    <name evidence="5" type="ORF">O6P43_024787</name>
</gene>
<feature type="region of interest" description="Disordered" evidence="3">
    <location>
        <begin position="487"/>
        <end position="531"/>
    </location>
</feature>
<feature type="compositionally biased region" description="Basic and acidic residues" evidence="3">
    <location>
        <begin position="586"/>
        <end position="605"/>
    </location>
</feature>
<sequence length="1499" mass="169051">MDSVAHSRQTNRTSATFSKKISSGNNGGLPGKNLYDDVYGGPPKFGVTSLSPRIEDYSEIFSSFHTARASSIPVLDLPAVDETEVFFDVRSSTFDYAEVFGGFDGTDFAVSYEDLVEPSNGRDVDSSDEAWTPAESESLSEESDHSGNNQSLSNEDPYQLIDGNTEFSVLYHKVNQTSNEDMSHGKTHMTQLHVVPGFTQLYDETTLLHKSDPYLHASDDINLNMDFTSGMVKGNHLKKTMSHLPNHLSDEKTFGNDLKSQKGYSRNSSCCNEAFISVSDISLRTQPSQLAPPSRPPPVLDVKKGYSNMLNNSEQIASKGTPGDDSPPFFDVEIDMSSSAVASAAAMKEAMEKAQEKLKCAKELMEKKKEGFESRSKLGPKNDVRNNEGRVMETVDRSDILKDERAGSTFSGEITKMKTAFADERKNATPMEATPQLLEGERLFNLSRKSAEEKRIKESGSYQGSARSTGDGKWEEATEFFDLIRTENSGKPIEPENNAKILVHNTKFHERGKKGRRESMESFELQEAKNEKVKAVVEDYQPEQYDKKAKAAKETCEQEEDDGRSKVADKACRERELAKKKNLSHVSDRREKEKGVRMSHLHVETGADQSRNLDNMVESRQKDYKQLDSEKLREVKKQSEAEQLLKPKGHEKKLNETNKQMGGISRLTESGTRKDNEKRQRDVFAVGESEVEKRLMDVVEPEENVRFKEALQKEEDEKKQKQACTTGKDGERLRQIQEQKRNEKGRKEALKQENNDKKQKEAHEREEQGKGLKDAFQKEDIRKGLEEALELEENERRLKQHVDLEENEKVLKEALEVDENEERCKVSDHSKGIYNCLNEDLEKKKNSGRLKEAQIEKGNNSLGKQVFSVEGSENTSKEGSCSEHAEKFQAQIEKGNNSLGKQAFSVEGSENTSKEGSCSEHAENFLSDSSGRQKEKGRVLEHIKRDEDWKKLKCDKQTRLHVEGEEIKLPVGTRNAEGNENLQATHSACAHEENKEKLEGAQDSMADKESGKTGTESGARESNLEQVGGKNLPTDRRLKEPGMVPGDVVHEENQFRKQGAKKLLPLDESVDKVGEPSISSGQRVKSNQNAQVSLNQEESKENFVSSHSKVCVENGRQIEAAEPATLEGKGNKSSQRAAPRLNVRQPTERKEKNLNGTLVSEDTERVRREGELEKVRIRKLEEEWEREREREKDRMAVDRATLEARERAFVEARERTERAALERATAEARQRTLAEARERLEKACADAREKSDKTTTEARLRAERAAVERATAEARERAVEKAMAERAAYEARERLERSVSDKFTDSSRSGVMRQSYSSTDMQDPQFQGVGSTAGSRYIYSSVHGASSFGERSEGLEVESAQRCRARLERYRRTAERAAKALAERNMRDLLAQKEQAERNRLAETLDAEVRRWSSGKEGNLRALLSTLQYILGPDSGWQPTPLTGVITSAAVKKAYRKATLCVHPDKLQQRGASIQHKYICEKVFDLLKEAWNKFNSEER</sequence>
<feature type="region of interest" description="Disordered" evidence="3">
    <location>
        <begin position="1"/>
        <end position="30"/>
    </location>
</feature>
<feature type="region of interest" description="Disordered" evidence="3">
    <location>
        <begin position="1300"/>
        <end position="1329"/>
    </location>
</feature>
<dbReference type="SUPFAM" id="SSF46565">
    <property type="entry name" value="Chaperone J-domain"/>
    <property type="match status" value="1"/>
</dbReference>
<dbReference type="PROSITE" id="PS50076">
    <property type="entry name" value="DNAJ_2"/>
    <property type="match status" value="1"/>
</dbReference>
<feature type="coiled-coil region" evidence="2">
    <location>
        <begin position="1360"/>
        <end position="1411"/>
    </location>
</feature>
<dbReference type="GO" id="GO:0072583">
    <property type="term" value="P:clathrin-dependent endocytosis"/>
    <property type="evidence" value="ECO:0007669"/>
    <property type="project" value="TreeGrafter"/>
</dbReference>
<feature type="region of interest" description="Disordered" evidence="3">
    <location>
        <begin position="971"/>
        <end position="1107"/>
    </location>
</feature>
<dbReference type="GO" id="GO:0031982">
    <property type="term" value="C:vesicle"/>
    <property type="evidence" value="ECO:0007669"/>
    <property type="project" value="TreeGrafter"/>
</dbReference>
<feature type="coiled-coil region" evidence="2">
    <location>
        <begin position="344"/>
        <end position="371"/>
    </location>
</feature>
<feature type="region of interest" description="Disordered" evidence="3">
    <location>
        <begin position="545"/>
        <end position="683"/>
    </location>
</feature>
<feature type="coiled-coil region" evidence="2">
    <location>
        <begin position="1223"/>
        <end position="1292"/>
    </location>
</feature>
<feature type="compositionally biased region" description="Basic and acidic residues" evidence="3">
    <location>
        <begin position="709"/>
        <end position="720"/>
    </location>
</feature>
<feature type="region of interest" description="Disordered" evidence="3">
    <location>
        <begin position="1121"/>
        <end position="1155"/>
    </location>
</feature>
<feature type="compositionally biased region" description="Polar residues" evidence="3">
    <location>
        <begin position="1077"/>
        <end position="1107"/>
    </location>
</feature>
<feature type="compositionally biased region" description="Basic and acidic residues" evidence="3">
    <location>
        <begin position="617"/>
        <end position="645"/>
    </location>
</feature>
<protein>
    <submittedName>
        <fullName evidence="5">Auxilin-like protein 1</fullName>
    </submittedName>
</protein>
<dbReference type="PANTHER" id="PTHR23172">
    <property type="entry name" value="AUXILIN/CYCLIN G-ASSOCIATED KINASE-RELATED"/>
    <property type="match status" value="1"/>
</dbReference>
<feature type="domain" description="J" evidence="4">
    <location>
        <begin position="1426"/>
        <end position="1499"/>
    </location>
</feature>
<proteinExistence type="predicted"/>
<dbReference type="PANTHER" id="PTHR23172:SF87">
    <property type="entry name" value="CHAPERONE DNAJ-DOMAIN SUPERFAMILY PROTEIN"/>
    <property type="match status" value="1"/>
</dbReference>
<organism evidence="5 6">
    <name type="scientific">Quillaja saponaria</name>
    <name type="common">Soap bark tree</name>
    <dbReference type="NCBI Taxonomy" id="32244"/>
    <lineage>
        <taxon>Eukaryota</taxon>
        <taxon>Viridiplantae</taxon>
        <taxon>Streptophyta</taxon>
        <taxon>Embryophyta</taxon>
        <taxon>Tracheophyta</taxon>
        <taxon>Spermatophyta</taxon>
        <taxon>Magnoliopsida</taxon>
        <taxon>eudicotyledons</taxon>
        <taxon>Gunneridae</taxon>
        <taxon>Pentapetalae</taxon>
        <taxon>rosids</taxon>
        <taxon>fabids</taxon>
        <taxon>Fabales</taxon>
        <taxon>Quillajaceae</taxon>
        <taxon>Quillaja</taxon>
    </lineage>
</organism>
<dbReference type="Proteomes" id="UP001163823">
    <property type="component" value="Chromosome 10"/>
</dbReference>
<evidence type="ECO:0000313" key="6">
    <source>
        <dbReference type="Proteomes" id="UP001163823"/>
    </source>
</evidence>
<feature type="compositionally biased region" description="Polar residues" evidence="3">
    <location>
        <begin position="1306"/>
        <end position="1329"/>
    </location>
</feature>
<evidence type="ECO:0000256" key="2">
    <source>
        <dbReference type="SAM" id="Coils"/>
    </source>
</evidence>
<evidence type="ECO:0000313" key="5">
    <source>
        <dbReference type="EMBL" id="KAJ7953030.1"/>
    </source>
</evidence>
<evidence type="ECO:0000256" key="1">
    <source>
        <dbReference type="ARBA" id="ARBA00023054"/>
    </source>
</evidence>
<dbReference type="GO" id="GO:0072318">
    <property type="term" value="P:clathrin coat disassembly"/>
    <property type="evidence" value="ECO:0007669"/>
    <property type="project" value="TreeGrafter"/>
</dbReference>
<dbReference type="Gene3D" id="1.10.287.110">
    <property type="entry name" value="DnaJ domain"/>
    <property type="match status" value="1"/>
</dbReference>
<keyword evidence="1 2" id="KW-0175">Coiled coil</keyword>
<feature type="compositionally biased region" description="Polar residues" evidence="3">
    <location>
        <begin position="1"/>
        <end position="24"/>
    </location>
</feature>
<dbReference type="InterPro" id="IPR036869">
    <property type="entry name" value="J_dom_sf"/>
</dbReference>